<dbReference type="Proteomes" id="UP000830167">
    <property type="component" value="Chromosome"/>
</dbReference>
<feature type="binding site" evidence="13">
    <location>
        <begin position="263"/>
        <end position="269"/>
    </location>
    <ligand>
        <name>S-adenosyl-L-methionine</name>
        <dbReference type="ChEBI" id="CHEBI:59789"/>
    </ligand>
</feature>
<evidence type="ECO:0000256" key="7">
    <source>
        <dbReference type="ARBA" id="ARBA00022679"/>
    </source>
</evidence>
<keyword evidence="4" id="KW-0963">Cytoplasm</keyword>
<dbReference type="SUPFAM" id="SSF48013">
    <property type="entry name" value="NusB-like"/>
    <property type="match status" value="1"/>
</dbReference>
<evidence type="ECO:0000256" key="5">
    <source>
        <dbReference type="ARBA" id="ARBA00022552"/>
    </source>
</evidence>
<evidence type="ECO:0000256" key="9">
    <source>
        <dbReference type="ARBA" id="ARBA00022884"/>
    </source>
</evidence>
<feature type="domain" description="SAM-dependent MTase RsmB/NOP-type" evidence="14">
    <location>
        <begin position="173"/>
        <end position="447"/>
    </location>
</feature>
<evidence type="ECO:0000313" key="16">
    <source>
        <dbReference type="Proteomes" id="UP000830167"/>
    </source>
</evidence>
<keyword evidence="7 13" id="KW-0808">Transferase</keyword>
<keyword evidence="16" id="KW-1185">Reference proteome</keyword>
<dbReference type="EC" id="2.1.1.176" evidence="3"/>
<evidence type="ECO:0000256" key="8">
    <source>
        <dbReference type="ARBA" id="ARBA00022691"/>
    </source>
</evidence>
<keyword evidence="9 13" id="KW-0694">RNA-binding</keyword>
<dbReference type="InterPro" id="IPR035926">
    <property type="entry name" value="NusB-like_sf"/>
</dbReference>
<dbReference type="InterPro" id="IPR001678">
    <property type="entry name" value="MeTrfase_RsmB-F_NOP2_dom"/>
</dbReference>
<dbReference type="PROSITE" id="PS51686">
    <property type="entry name" value="SAM_MT_RSMB_NOP"/>
    <property type="match status" value="1"/>
</dbReference>
<feature type="active site" description="Nucleophile" evidence="13">
    <location>
        <position position="383"/>
    </location>
</feature>
<feature type="binding site" evidence="13">
    <location>
        <position position="287"/>
    </location>
    <ligand>
        <name>S-adenosyl-L-methionine</name>
        <dbReference type="ChEBI" id="CHEBI:59789"/>
    </ligand>
</feature>
<dbReference type="Gene3D" id="3.40.50.150">
    <property type="entry name" value="Vaccinia Virus protein VP39"/>
    <property type="match status" value="1"/>
</dbReference>
<dbReference type="EMBL" id="CP089291">
    <property type="protein sequence ID" value="UOF89201.1"/>
    <property type="molecule type" value="Genomic_DNA"/>
</dbReference>
<comment type="subcellular location">
    <subcellularLocation>
        <location evidence="2">Cytoplasm</location>
    </subcellularLocation>
</comment>
<dbReference type="InterPro" id="IPR006027">
    <property type="entry name" value="NusB_RsmB_TIM44"/>
</dbReference>
<dbReference type="GO" id="GO:0032259">
    <property type="term" value="P:methylation"/>
    <property type="evidence" value="ECO:0007669"/>
    <property type="project" value="UniProtKB-KW"/>
</dbReference>
<feature type="binding site" evidence="13">
    <location>
        <position position="330"/>
    </location>
    <ligand>
        <name>S-adenosyl-L-methionine</name>
        <dbReference type="ChEBI" id="CHEBI:59789"/>
    </ligand>
</feature>
<comment type="function">
    <text evidence="1">Specifically methylates the cytosine at position 967 (m5C967) of 16S rRNA.</text>
</comment>
<evidence type="ECO:0000256" key="11">
    <source>
        <dbReference type="ARBA" id="ARBA00031088"/>
    </source>
</evidence>
<name>A0ABY4CF90_9BACL</name>
<keyword evidence="6 13" id="KW-0489">Methyltransferase</keyword>
<dbReference type="RefSeq" id="WP_347435885.1">
    <property type="nucleotide sequence ID" value="NZ_CP089291.1"/>
</dbReference>
<evidence type="ECO:0000259" key="14">
    <source>
        <dbReference type="PROSITE" id="PS51686"/>
    </source>
</evidence>
<evidence type="ECO:0000256" key="4">
    <source>
        <dbReference type="ARBA" id="ARBA00022490"/>
    </source>
</evidence>
<accession>A0ABY4CF90</accession>
<dbReference type="Pfam" id="PF01189">
    <property type="entry name" value="Methyltr_RsmB-F"/>
    <property type="match status" value="1"/>
</dbReference>
<comment type="similarity">
    <text evidence="13">Belongs to the class I-like SAM-binding methyltransferase superfamily. RsmB/NOP family.</text>
</comment>
<comment type="catalytic activity">
    <reaction evidence="12">
        <text>cytidine(967) in 16S rRNA + S-adenosyl-L-methionine = 5-methylcytidine(967) in 16S rRNA + S-adenosyl-L-homocysteine + H(+)</text>
        <dbReference type="Rhea" id="RHEA:42748"/>
        <dbReference type="Rhea" id="RHEA-COMP:10219"/>
        <dbReference type="Rhea" id="RHEA-COMP:10220"/>
        <dbReference type="ChEBI" id="CHEBI:15378"/>
        <dbReference type="ChEBI" id="CHEBI:57856"/>
        <dbReference type="ChEBI" id="CHEBI:59789"/>
        <dbReference type="ChEBI" id="CHEBI:74483"/>
        <dbReference type="ChEBI" id="CHEBI:82748"/>
        <dbReference type="EC" id="2.1.1.176"/>
    </reaction>
</comment>
<dbReference type="NCBIfam" id="NF011494">
    <property type="entry name" value="PRK14902.1"/>
    <property type="match status" value="1"/>
</dbReference>
<evidence type="ECO:0000313" key="15">
    <source>
        <dbReference type="EMBL" id="UOF89201.1"/>
    </source>
</evidence>
<protein>
    <recommendedName>
        <fullName evidence="3">16S rRNA (cytosine(967)-C(5))-methyltransferase</fullName>
        <ecNumber evidence="3">2.1.1.176</ecNumber>
    </recommendedName>
    <alternativeName>
        <fullName evidence="10">16S rRNA m5C967 methyltransferase</fullName>
    </alternativeName>
    <alternativeName>
        <fullName evidence="11">rRNA (cytosine-C(5)-)-methyltransferase RsmB</fullName>
    </alternativeName>
</protein>
<evidence type="ECO:0000256" key="3">
    <source>
        <dbReference type="ARBA" id="ARBA00012140"/>
    </source>
</evidence>
<keyword evidence="5" id="KW-0698">rRNA processing</keyword>
<dbReference type="InterPro" id="IPR023267">
    <property type="entry name" value="RCMT"/>
</dbReference>
<dbReference type="PANTHER" id="PTHR22807">
    <property type="entry name" value="NOP2 YEAST -RELATED NOL1/NOP2/FMU SUN DOMAIN-CONTAINING"/>
    <property type="match status" value="1"/>
</dbReference>
<dbReference type="Gene3D" id="1.10.940.10">
    <property type="entry name" value="NusB-like"/>
    <property type="match status" value="1"/>
</dbReference>
<evidence type="ECO:0000256" key="1">
    <source>
        <dbReference type="ARBA" id="ARBA00002724"/>
    </source>
</evidence>
<dbReference type="InterPro" id="IPR054728">
    <property type="entry name" value="RsmB-like_ferredoxin"/>
</dbReference>
<dbReference type="CDD" id="cd02440">
    <property type="entry name" value="AdoMet_MTases"/>
    <property type="match status" value="1"/>
</dbReference>
<evidence type="ECO:0000256" key="10">
    <source>
        <dbReference type="ARBA" id="ARBA00030399"/>
    </source>
</evidence>
<keyword evidence="8 13" id="KW-0949">S-adenosyl-L-methionine</keyword>
<dbReference type="Pfam" id="PF01029">
    <property type="entry name" value="NusB"/>
    <property type="match status" value="1"/>
</dbReference>
<dbReference type="Pfam" id="PF22458">
    <property type="entry name" value="RsmF-B_ferredox"/>
    <property type="match status" value="1"/>
</dbReference>
<dbReference type="Gene3D" id="3.30.70.1170">
    <property type="entry name" value="Sun protein, domain 3"/>
    <property type="match status" value="1"/>
</dbReference>
<dbReference type="NCBIfam" id="TIGR00563">
    <property type="entry name" value="rsmB"/>
    <property type="match status" value="1"/>
</dbReference>
<sequence>MRKSKSAREVALQTLLRVEQEQAYSNLALQSELSGNRQLKQVDRAFVTEIVYGTMQRLHTIDTMLAKFLKQPLLKLDGEVRNLLRLSVYQLVFLDRVPAFAAINEAVEIAKLRNRRASGFVNGVLRNVHRAGSAVWDMQFPTREEQLAFASSHPLWLVRAWVKQYGFEQTEQICKANLERPKLCLRVNRLRLDQGECLQRLREKGVDATASDIVPEAILLKQGLDISTLPEFQEGLVTVQDESSMLVAYCLQPEAHMRVLDACAAPGGKTTHIAECMNDQGTVVACDIHPHKIELIEHGKARLQLSSVRTVVSDMRDLPTDTQYDRILLDAPCSGLGVLRRKPDIKWAKQARDIDELTLLQRDLLEHAAKLLNPGGVLVYSTCTLDKKENQHQILQFLENHPEYRLETVQPFLPESVRSYVAAEGWLEVLPHYFGGDGFFIARMRKISD</sequence>
<feature type="binding site" evidence="13">
    <location>
        <position position="314"/>
    </location>
    <ligand>
        <name>S-adenosyl-L-methionine</name>
        <dbReference type="ChEBI" id="CHEBI:59789"/>
    </ligand>
</feature>
<evidence type="ECO:0000256" key="12">
    <source>
        <dbReference type="ARBA" id="ARBA00047283"/>
    </source>
</evidence>
<dbReference type="GO" id="GO:0008168">
    <property type="term" value="F:methyltransferase activity"/>
    <property type="evidence" value="ECO:0007669"/>
    <property type="project" value="UniProtKB-KW"/>
</dbReference>
<dbReference type="SUPFAM" id="SSF53335">
    <property type="entry name" value="S-adenosyl-L-methionine-dependent methyltransferases"/>
    <property type="match status" value="1"/>
</dbReference>
<evidence type="ECO:0000256" key="6">
    <source>
        <dbReference type="ARBA" id="ARBA00022603"/>
    </source>
</evidence>
<organism evidence="15 16">
    <name type="scientific">Fodinisporobacter ferrooxydans</name>
    <dbReference type="NCBI Taxonomy" id="2901836"/>
    <lineage>
        <taxon>Bacteria</taxon>
        <taxon>Bacillati</taxon>
        <taxon>Bacillota</taxon>
        <taxon>Bacilli</taxon>
        <taxon>Bacillales</taxon>
        <taxon>Alicyclobacillaceae</taxon>
        <taxon>Fodinisporobacter</taxon>
    </lineage>
</organism>
<evidence type="ECO:0000256" key="2">
    <source>
        <dbReference type="ARBA" id="ARBA00004496"/>
    </source>
</evidence>
<evidence type="ECO:0000256" key="13">
    <source>
        <dbReference type="PROSITE-ProRule" id="PRU01023"/>
    </source>
</evidence>
<reference evidence="15" key="1">
    <citation type="submission" date="2021-12" db="EMBL/GenBank/DDBJ databases">
        <title>Alicyclobacillaceae gen. nov., sp. nov., isolated from chalcocite enrichment system.</title>
        <authorList>
            <person name="Jiang Z."/>
        </authorList>
    </citation>
    <scope>NUCLEOTIDE SEQUENCE</scope>
    <source>
        <strain evidence="15">MYW30-H2</strain>
    </source>
</reference>
<proteinExistence type="inferred from homology"/>
<dbReference type="InterPro" id="IPR004573">
    <property type="entry name" value="rRNA_ssu_MeTfrase_B"/>
</dbReference>
<dbReference type="PRINTS" id="PR02008">
    <property type="entry name" value="RCMTFAMILY"/>
</dbReference>
<gene>
    <name evidence="15" type="primary">rsmB</name>
    <name evidence="15" type="ORF">LSG31_14925</name>
</gene>
<dbReference type="InterPro" id="IPR029063">
    <property type="entry name" value="SAM-dependent_MTases_sf"/>
</dbReference>
<dbReference type="PANTHER" id="PTHR22807:SF53">
    <property type="entry name" value="RIBOSOMAL RNA SMALL SUBUNIT METHYLTRANSFERASE B-RELATED"/>
    <property type="match status" value="1"/>
</dbReference>
<dbReference type="InterPro" id="IPR049560">
    <property type="entry name" value="MeTrfase_RsmB-F_NOP2_cat"/>
</dbReference>